<dbReference type="InterPro" id="IPR036374">
    <property type="entry name" value="OxRdtase_Mopterin-bd_sf"/>
</dbReference>
<proteinExistence type="predicted"/>
<dbReference type="PRINTS" id="PR00407">
    <property type="entry name" value="EUMOPTERIN"/>
</dbReference>
<keyword evidence="3" id="KW-0479">Metal-binding</keyword>
<comment type="caution">
    <text evidence="7">The sequence shown here is derived from an EMBL/GenBank/DDBJ whole genome shotgun (WGS) entry which is preliminary data.</text>
</comment>
<dbReference type="Pfam" id="PF00174">
    <property type="entry name" value="Oxidored_molyb"/>
    <property type="match status" value="1"/>
</dbReference>
<feature type="domain" description="Oxidoreductase molybdopterin-binding" evidence="5">
    <location>
        <begin position="111"/>
        <end position="270"/>
    </location>
</feature>
<comment type="cofactor">
    <cofactor evidence="1">
        <name>Mo-molybdopterin</name>
        <dbReference type="ChEBI" id="CHEBI:71302"/>
    </cofactor>
</comment>
<dbReference type="InterPro" id="IPR005066">
    <property type="entry name" value="MoCF_OxRdtse_dimer"/>
</dbReference>
<evidence type="ECO:0000259" key="6">
    <source>
        <dbReference type="Pfam" id="PF03404"/>
    </source>
</evidence>
<dbReference type="InterPro" id="IPR000572">
    <property type="entry name" value="OxRdtase_Mopterin-bd_dom"/>
</dbReference>
<evidence type="ECO:0000313" key="8">
    <source>
        <dbReference type="Proteomes" id="UP001589774"/>
    </source>
</evidence>
<dbReference type="SUPFAM" id="SSF81296">
    <property type="entry name" value="E set domains"/>
    <property type="match status" value="1"/>
</dbReference>
<dbReference type="Gene3D" id="2.60.40.650">
    <property type="match status" value="1"/>
</dbReference>
<sequence length="420" mass="47446">MKEDNKIINTRAADNLSNLKMDRRSMLKGTAALGLVLVEDSLGRVTQVARQTLPTPITNPTKIQGAPPGILGTRSVFEKPVKLPSFTSARTPLQDLYGTITPADLHFERDHAGVPFIEPSKHDLLIHGMVEKPMSFTLEDIKRFPVFTRICFIECSGNFRTGKTTLTPQEICGLTSQSEWTGVMLSTLFREVGIKSKASWFIAEGGDAALMTRSIPLNKAFDDAMIVYAQNGEAIRPEQGYPLRLLLPGWEGNTQIKWLKRIELTDQPYMTREETSKYTEPIAGGKIRQFSFVMDARSIITFPSYPLQISRGWVEIRGIAWSGRGRIRRVEVSVDAGRSWQEASLQEPILRKAHTAFRYLWHWNGRATLIMSRAIDETGYRQPSYRELVKARESKGGYHFNPITVWEINGNGEVFLVNDR</sequence>
<dbReference type="GO" id="GO:0050310">
    <property type="term" value="F:sulfite dehydrogenase activity"/>
    <property type="evidence" value="ECO:0007669"/>
    <property type="project" value="UniProtKB-EC"/>
</dbReference>
<keyword evidence="8" id="KW-1185">Reference proteome</keyword>
<keyword evidence="4 7" id="KW-0560">Oxidoreductase</keyword>
<evidence type="ECO:0000256" key="3">
    <source>
        <dbReference type="ARBA" id="ARBA00022723"/>
    </source>
</evidence>
<dbReference type="NCBIfam" id="TIGR04555">
    <property type="entry name" value="sulfite_DH_soxC"/>
    <property type="match status" value="1"/>
</dbReference>
<gene>
    <name evidence="7" type="primary">soxC</name>
    <name evidence="7" type="ORF">ACFFI0_19625</name>
</gene>
<feature type="domain" description="Moybdenum cofactor oxidoreductase dimerisation" evidence="6">
    <location>
        <begin position="292"/>
        <end position="384"/>
    </location>
</feature>
<keyword evidence="2" id="KW-0500">Molybdenum</keyword>
<evidence type="ECO:0000256" key="4">
    <source>
        <dbReference type="ARBA" id="ARBA00023002"/>
    </source>
</evidence>
<evidence type="ECO:0000259" key="5">
    <source>
        <dbReference type="Pfam" id="PF00174"/>
    </source>
</evidence>
<evidence type="ECO:0000256" key="2">
    <source>
        <dbReference type="ARBA" id="ARBA00022505"/>
    </source>
</evidence>
<organism evidence="7 8">
    <name type="scientific">Olivibacter oleidegradans</name>
    <dbReference type="NCBI Taxonomy" id="760123"/>
    <lineage>
        <taxon>Bacteria</taxon>
        <taxon>Pseudomonadati</taxon>
        <taxon>Bacteroidota</taxon>
        <taxon>Sphingobacteriia</taxon>
        <taxon>Sphingobacteriales</taxon>
        <taxon>Sphingobacteriaceae</taxon>
        <taxon>Olivibacter</taxon>
    </lineage>
</organism>
<dbReference type="EMBL" id="JBHLWO010000002">
    <property type="protein sequence ID" value="MFC0320545.1"/>
    <property type="molecule type" value="Genomic_DNA"/>
</dbReference>
<dbReference type="Proteomes" id="UP001589774">
    <property type="component" value="Unassembled WGS sequence"/>
</dbReference>
<accession>A0ABV6HR24</accession>
<evidence type="ECO:0000256" key="1">
    <source>
        <dbReference type="ARBA" id="ARBA00001924"/>
    </source>
</evidence>
<dbReference type="EC" id="1.8.2.1" evidence="7"/>
<dbReference type="PANTHER" id="PTHR19372:SF7">
    <property type="entry name" value="SULFITE OXIDASE, MITOCHONDRIAL"/>
    <property type="match status" value="1"/>
</dbReference>
<dbReference type="RefSeq" id="WP_130856772.1">
    <property type="nucleotide sequence ID" value="NZ_JBHLWO010000002.1"/>
</dbReference>
<reference evidence="7 8" key="1">
    <citation type="submission" date="2024-09" db="EMBL/GenBank/DDBJ databases">
        <authorList>
            <person name="Sun Q."/>
            <person name="Mori K."/>
        </authorList>
    </citation>
    <scope>NUCLEOTIDE SEQUENCE [LARGE SCALE GENOMIC DNA]</scope>
    <source>
        <strain evidence="7 8">CCM 7765</strain>
    </source>
</reference>
<dbReference type="Gene3D" id="3.90.420.10">
    <property type="entry name" value="Oxidoreductase, molybdopterin-binding domain"/>
    <property type="match status" value="1"/>
</dbReference>
<dbReference type="InterPro" id="IPR030835">
    <property type="entry name" value="Sulfite_DH_SoxC"/>
</dbReference>
<evidence type="ECO:0000313" key="7">
    <source>
        <dbReference type="EMBL" id="MFC0320545.1"/>
    </source>
</evidence>
<dbReference type="InterPro" id="IPR008335">
    <property type="entry name" value="Mopterin_OxRdtase_euk"/>
</dbReference>
<dbReference type="InterPro" id="IPR014756">
    <property type="entry name" value="Ig_E-set"/>
</dbReference>
<dbReference type="Pfam" id="PF03404">
    <property type="entry name" value="Mo-co_dimer"/>
    <property type="match status" value="1"/>
</dbReference>
<protein>
    <submittedName>
        <fullName evidence="7">Sulfite dehydrogenase</fullName>
        <ecNumber evidence="7">1.8.2.1</ecNumber>
    </submittedName>
</protein>
<name>A0ABV6HR24_9SPHI</name>
<dbReference type="PANTHER" id="PTHR19372">
    <property type="entry name" value="SULFITE REDUCTASE"/>
    <property type="match status" value="1"/>
</dbReference>
<dbReference type="SUPFAM" id="SSF56524">
    <property type="entry name" value="Oxidoreductase molybdopterin-binding domain"/>
    <property type="match status" value="1"/>
</dbReference>